<organism evidence="3 4">
    <name type="scientific">Winogradskya humida</name>
    <dbReference type="NCBI Taxonomy" id="113566"/>
    <lineage>
        <taxon>Bacteria</taxon>
        <taxon>Bacillati</taxon>
        <taxon>Actinomycetota</taxon>
        <taxon>Actinomycetes</taxon>
        <taxon>Micromonosporales</taxon>
        <taxon>Micromonosporaceae</taxon>
        <taxon>Winogradskya</taxon>
    </lineage>
</organism>
<dbReference type="SUPFAM" id="SSF53474">
    <property type="entry name" value="alpha/beta-Hydrolases"/>
    <property type="match status" value="1"/>
</dbReference>
<dbReference type="Proteomes" id="UP000603200">
    <property type="component" value="Unassembled WGS sequence"/>
</dbReference>
<gene>
    <name evidence="3" type="ORF">Ahu01nite_049330</name>
</gene>
<name>A0ABQ3ZTB3_9ACTN</name>
<dbReference type="InterPro" id="IPR052897">
    <property type="entry name" value="Sec-Metab_Biosynth_Hydrolase"/>
</dbReference>
<dbReference type="InterPro" id="IPR000073">
    <property type="entry name" value="AB_hydrolase_1"/>
</dbReference>
<feature type="domain" description="AB hydrolase-1" evidence="2">
    <location>
        <begin position="42"/>
        <end position="260"/>
    </location>
</feature>
<evidence type="ECO:0000256" key="1">
    <source>
        <dbReference type="SAM" id="SignalP"/>
    </source>
</evidence>
<dbReference type="RefSeq" id="WP_203838940.1">
    <property type="nucleotide sequence ID" value="NZ_BAAATV010000002.1"/>
</dbReference>
<evidence type="ECO:0000259" key="2">
    <source>
        <dbReference type="Pfam" id="PF12697"/>
    </source>
</evidence>
<feature type="chain" id="PRO_5046422404" evidence="1">
    <location>
        <begin position="33"/>
        <end position="268"/>
    </location>
</feature>
<dbReference type="PANTHER" id="PTHR37017">
    <property type="entry name" value="AB HYDROLASE-1 DOMAIN-CONTAINING PROTEIN-RELATED"/>
    <property type="match status" value="1"/>
</dbReference>
<evidence type="ECO:0000313" key="4">
    <source>
        <dbReference type="Proteomes" id="UP000603200"/>
    </source>
</evidence>
<comment type="caution">
    <text evidence="3">The sequence shown here is derived from an EMBL/GenBank/DDBJ whole genome shotgun (WGS) entry which is preliminary data.</text>
</comment>
<dbReference type="InterPro" id="IPR029058">
    <property type="entry name" value="AB_hydrolase_fold"/>
</dbReference>
<accession>A0ABQ3ZTB3</accession>
<dbReference type="InterPro" id="IPR006311">
    <property type="entry name" value="TAT_signal"/>
</dbReference>
<dbReference type="GO" id="GO:0016787">
    <property type="term" value="F:hydrolase activity"/>
    <property type="evidence" value="ECO:0007669"/>
    <property type="project" value="UniProtKB-KW"/>
</dbReference>
<evidence type="ECO:0000313" key="3">
    <source>
        <dbReference type="EMBL" id="GIE21831.1"/>
    </source>
</evidence>
<dbReference type="Pfam" id="PF12697">
    <property type="entry name" value="Abhydrolase_6"/>
    <property type="match status" value="1"/>
</dbReference>
<dbReference type="EMBL" id="BOMN01000061">
    <property type="protein sequence ID" value="GIE21831.1"/>
    <property type="molecule type" value="Genomic_DNA"/>
</dbReference>
<proteinExistence type="predicted"/>
<protein>
    <submittedName>
        <fullName evidence="3">Alpha/beta hydrolase</fullName>
    </submittedName>
</protein>
<sequence>MAISLTRRTAIAGAAVAALATTAVTVAMPAEAGSHHAPKPTIVLVHGAFADSSSWNGVIERLRRDGYPVRAVANPLRGVANDATYVKNTLATISGPVVLVGHSYGGAVITNAAAGEPDVKSLVYIAAFAPATGESLAGLGERPVDHPIDPLPLLTVPTPETQGADLYVDPAQFRAAFAADVDRNEAADMAVAQRPIAAAAFGEPSAAEAWKSIPSWTLITKQDKAINPELQRFMATRAKAHTTEVNASHAVMVSHPDAVTRVIEQAAR</sequence>
<feature type="signal peptide" evidence="1">
    <location>
        <begin position="1"/>
        <end position="32"/>
    </location>
</feature>
<keyword evidence="1" id="KW-0732">Signal</keyword>
<reference evidence="3 4" key="1">
    <citation type="submission" date="2021-01" db="EMBL/GenBank/DDBJ databases">
        <title>Whole genome shotgun sequence of Actinoplanes humidus NBRC 14915.</title>
        <authorList>
            <person name="Komaki H."/>
            <person name="Tamura T."/>
        </authorList>
    </citation>
    <scope>NUCLEOTIDE SEQUENCE [LARGE SCALE GENOMIC DNA]</scope>
    <source>
        <strain evidence="3 4">NBRC 14915</strain>
    </source>
</reference>
<dbReference type="Gene3D" id="3.40.50.1820">
    <property type="entry name" value="alpha/beta hydrolase"/>
    <property type="match status" value="1"/>
</dbReference>
<keyword evidence="3" id="KW-0378">Hydrolase</keyword>
<dbReference type="PROSITE" id="PS51318">
    <property type="entry name" value="TAT"/>
    <property type="match status" value="1"/>
</dbReference>
<keyword evidence="4" id="KW-1185">Reference proteome</keyword>
<dbReference type="PANTHER" id="PTHR37017:SF11">
    <property type="entry name" value="ESTERASE_LIPASE_THIOESTERASE DOMAIN-CONTAINING PROTEIN"/>
    <property type="match status" value="1"/>
</dbReference>